<evidence type="ECO:0000313" key="2">
    <source>
        <dbReference type="Proteomes" id="UP001357223"/>
    </source>
</evidence>
<evidence type="ECO:0000313" key="1">
    <source>
        <dbReference type="EMBL" id="WVX84074.1"/>
    </source>
</evidence>
<keyword evidence="2" id="KW-1185">Reference proteome</keyword>
<gene>
    <name evidence="1" type="ORF">R4Z09_14400</name>
</gene>
<name>A0ABZ2CJV8_9BACI</name>
<dbReference type="Proteomes" id="UP001357223">
    <property type="component" value="Chromosome"/>
</dbReference>
<sequence>MEEKKPNFHKESINSPDQEQAFNVFLNEYLVAEVRGNDPIHLTVIPMRELNDYEENKLHEYIQTVFSNEEY</sequence>
<accession>A0ABZ2CJV8</accession>
<protein>
    <submittedName>
        <fullName evidence="1">Uncharacterized protein</fullName>
    </submittedName>
</protein>
<proteinExistence type="predicted"/>
<organism evidence="1 2">
    <name type="scientific">Niallia oryzisoli</name>
    <dbReference type="NCBI Taxonomy" id="1737571"/>
    <lineage>
        <taxon>Bacteria</taxon>
        <taxon>Bacillati</taxon>
        <taxon>Bacillota</taxon>
        <taxon>Bacilli</taxon>
        <taxon>Bacillales</taxon>
        <taxon>Bacillaceae</taxon>
        <taxon>Niallia</taxon>
    </lineage>
</organism>
<dbReference type="RefSeq" id="WP_338452946.1">
    <property type="nucleotide sequence ID" value="NZ_CP137640.1"/>
</dbReference>
<reference evidence="1 2" key="1">
    <citation type="submission" date="2023-10" db="EMBL/GenBank/DDBJ databases">
        <title>Niallia locisalis sp.nov. isolated from a salt pond sample.</title>
        <authorList>
            <person name="Li X.-J."/>
            <person name="Dong L."/>
        </authorList>
    </citation>
    <scope>NUCLEOTIDE SEQUENCE [LARGE SCALE GENOMIC DNA]</scope>
    <source>
        <strain evidence="1 2">DSM 29761</strain>
    </source>
</reference>
<dbReference type="EMBL" id="CP137640">
    <property type="protein sequence ID" value="WVX84074.1"/>
    <property type="molecule type" value="Genomic_DNA"/>
</dbReference>